<dbReference type="GO" id="GO:0009003">
    <property type="term" value="F:signal peptidase activity"/>
    <property type="evidence" value="ECO:0007669"/>
    <property type="project" value="UniProtKB-EC"/>
</dbReference>
<dbReference type="CDD" id="cd06462">
    <property type="entry name" value="Peptidase_S24_S26"/>
    <property type="match status" value="1"/>
</dbReference>
<keyword evidence="2" id="KW-0378">Hydrolase</keyword>
<reference evidence="2 3" key="1">
    <citation type="submission" date="2024-09" db="EMBL/GenBank/DDBJ databases">
        <authorList>
            <person name="Sun Q."/>
            <person name="Mori K."/>
        </authorList>
    </citation>
    <scope>NUCLEOTIDE SEQUENCE [LARGE SCALE GENOMIC DNA]</scope>
    <source>
        <strain evidence="2 3">CCM 7228</strain>
    </source>
</reference>
<keyword evidence="3" id="KW-1185">Reference proteome</keyword>
<gene>
    <name evidence="2" type="ORF">ACFFIX_00485</name>
</gene>
<dbReference type="EMBL" id="JBHLVO010000001">
    <property type="protein sequence ID" value="MFC0269934.1"/>
    <property type="molecule type" value="Genomic_DNA"/>
</dbReference>
<dbReference type="EC" id="3.4.21.89" evidence="1"/>
<name>A0ABV6G9P5_9BACI</name>
<proteinExistence type="predicted"/>
<evidence type="ECO:0000256" key="1">
    <source>
        <dbReference type="NCBIfam" id="TIGR02228"/>
    </source>
</evidence>
<dbReference type="InterPro" id="IPR001733">
    <property type="entry name" value="Peptidase_S26B"/>
</dbReference>
<evidence type="ECO:0000313" key="3">
    <source>
        <dbReference type="Proteomes" id="UP001589854"/>
    </source>
</evidence>
<comment type="caution">
    <text evidence="2">The sequence shown here is derived from an EMBL/GenBank/DDBJ whole genome shotgun (WGS) entry which is preliminary data.</text>
</comment>
<dbReference type="Proteomes" id="UP001589854">
    <property type="component" value="Unassembled WGS sequence"/>
</dbReference>
<accession>A0ABV6G9P5</accession>
<organism evidence="2 3">
    <name type="scientific">Metabacillus herbersteinensis</name>
    <dbReference type="NCBI Taxonomy" id="283816"/>
    <lineage>
        <taxon>Bacteria</taxon>
        <taxon>Bacillati</taxon>
        <taxon>Bacillota</taxon>
        <taxon>Bacilli</taxon>
        <taxon>Bacillales</taxon>
        <taxon>Bacillaceae</taxon>
        <taxon>Metabacillus</taxon>
    </lineage>
</organism>
<dbReference type="NCBIfam" id="TIGR02228">
    <property type="entry name" value="sigpep_I_arch"/>
    <property type="match status" value="1"/>
</dbReference>
<evidence type="ECO:0000313" key="2">
    <source>
        <dbReference type="EMBL" id="MFC0269934.1"/>
    </source>
</evidence>
<dbReference type="RefSeq" id="WP_378929337.1">
    <property type="nucleotide sequence ID" value="NZ_JBHLVO010000001.1"/>
</dbReference>
<sequence>MKFNNETILLLINTMKKYGWIDLPAHGTSMFPLIKKGEICRFVSFEIDSLKRGDIILYHSSSGQLVAHRFYKELKTNDKVHYILKGDTNLHLDDPIFHEQIIGKLVMIQKKTSKLYLTDFSVTYWGWVIIKFPILTKVLRRFLTNKVLKKLSMEFPHDA</sequence>
<protein>
    <recommendedName>
        <fullName evidence="1">Signal peptidase I</fullName>
        <ecNumber evidence="1">3.4.21.89</ecNumber>
    </recommendedName>
</protein>